<dbReference type="RefSeq" id="WP_108138180.1">
    <property type="nucleotide sequence ID" value="NZ_QAXS01000003.1"/>
</dbReference>
<keyword evidence="2 8" id="KW-0378">Hydrolase</keyword>
<dbReference type="GO" id="GO:0005975">
    <property type="term" value="P:carbohydrate metabolic process"/>
    <property type="evidence" value="ECO:0007669"/>
    <property type="project" value="InterPro"/>
</dbReference>
<dbReference type="InterPro" id="IPR006103">
    <property type="entry name" value="Glyco_hydro_2_cat"/>
</dbReference>
<dbReference type="Gene3D" id="2.60.40.10">
    <property type="entry name" value="Immunoglobulins"/>
    <property type="match status" value="1"/>
</dbReference>
<comment type="caution">
    <text evidence="8">The sequence shown here is derived from an EMBL/GenBank/DDBJ whole genome shotgun (WGS) entry which is preliminary data.</text>
</comment>
<dbReference type="Gene3D" id="2.60.120.260">
    <property type="entry name" value="Galactose-binding domain-like"/>
    <property type="match status" value="1"/>
</dbReference>
<comment type="similarity">
    <text evidence="1">Belongs to the glycosyl hydrolase 2 family.</text>
</comment>
<reference evidence="8 9" key="1">
    <citation type="submission" date="2018-04" db="EMBL/GenBank/DDBJ databases">
        <title>Subsurface microbial communities from deep shales in Ohio and West Virginia, USA.</title>
        <authorList>
            <person name="Wrighton K."/>
        </authorList>
    </citation>
    <scope>NUCLEOTIDE SEQUENCE [LARGE SCALE GENOMIC DNA]</scope>
    <source>
        <strain evidence="8 9">WC1</strain>
    </source>
</reference>
<dbReference type="Pfam" id="PF00703">
    <property type="entry name" value="Glyco_hydro_2"/>
    <property type="match status" value="1"/>
</dbReference>
<dbReference type="PANTHER" id="PTHR42732">
    <property type="entry name" value="BETA-GALACTOSIDASE"/>
    <property type="match status" value="1"/>
</dbReference>
<evidence type="ECO:0000256" key="1">
    <source>
        <dbReference type="ARBA" id="ARBA00007401"/>
    </source>
</evidence>
<dbReference type="OrthoDB" id="9762066at2"/>
<evidence type="ECO:0000313" key="8">
    <source>
        <dbReference type="EMBL" id="PTW02187.1"/>
    </source>
</evidence>
<feature type="domain" description="Glycoside hydrolase family 2 catalytic" evidence="6">
    <location>
        <begin position="292"/>
        <end position="538"/>
    </location>
</feature>
<keyword evidence="3" id="KW-0326">Glycosidase</keyword>
<organism evidence="8 9">
    <name type="scientific">Halanaerobium saccharolyticum</name>
    <dbReference type="NCBI Taxonomy" id="43595"/>
    <lineage>
        <taxon>Bacteria</taxon>
        <taxon>Bacillati</taxon>
        <taxon>Bacillota</taxon>
        <taxon>Clostridia</taxon>
        <taxon>Halanaerobiales</taxon>
        <taxon>Halanaerobiaceae</taxon>
        <taxon>Halanaerobium</taxon>
    </lineage>
</organism>
<dbReference type="InterPro" id="IPR013783">
    <property type="entry name" value="Ig-like_fold"/>
</dbReference>
<keyword evidence="4" id="KW-0175">Coiled coil</keyword>
<dbReference type="Pfam" id="PF02837">
    <property type="entry name" value="Glyco_hydro_2_N"/>
    <property type="match status" value="1"/>
</dbReference>
<dbReference type="PANTHER" id="PTHR42732:SF3">
    <property type="entry name" value="HYDROLASE"/>
    <property type="match status" value="1"/>
</dbReference>
<name>A0A2T5RQG1_9FIRM</name>
<evidence type="ECO:0000256" key="3">
    <source>
        <dbReference type="ARBA" id="ARBA00023295"/>
    </source>
</evidence>
<dbReference type="EMBL" id="QAXS01000003">
    <property type="protein sequence ID" value="PTW02187.1"/>
    <property type="molecule type" value="Genomic_DNA"/>
</dbReference>
<feature type="coiled-coil region" evidence="4">
    <location>
        <begin position="561"/>
        <end position="588"/>
    </location>
</feature>
<proteinExistence type="inferred from homology"/>
<dbReference type="Pfam" id="PF02836">
    <property type="entry name" value="Glyco_hydro_2_C"/>
    <property type="match status" value="1"/>
</dbReference>
<dbReference type="Proteomes" id="UP000244089">
    <property type="component" value="Unassembled WGS sequence"/>
</dbReference>
<dbReference type="SUPFAM" id="SSF49303">
    <property type="entry name" value="beta-Galactosidase/glucuronidase domain"/>
    <property type="match status" value="1"/>
</dbReference>
<dbReference type="AlphaFoldDB" id="A0A2T5RQG1"/>
<accession>A0A2T5RQG1</accession>
<feature type="domain" description="Glycoside hydrolase family 2 immunoglobulin-like beta-sandwich" evidence="5">
    <location>
        <begin position="184"/>
        <end position="287"/>
    </location>
</feature>
<evidence type="ECO:0000256" key="4">
    <source>
        <dbReference type="SAM" id="Coils"/>
    </source>
</evidence>
<dbReference type="SUPFAM" id="SSF49785">
    <property type="entry name" value="Galactose-binding domain-like"/>
    <property type="match status" value="1"/>
</dbReference>
<evidence type="ECO:0000259" key="6">
    <source>
        <dbReference type="Pfam" id="PF02836"/>
    </source>
</evidence>
<dbReference type="SUPFAM" id="SSF51445">
    <property type="entry name" value="(Trans)glycosidases"/>
    <property type="match status" value="1"/>
</dbReference>
<evidence type="ECO:0000313" key="9">
    <source>
        <dbReference type="Proteomes" id="UP000244089"/>
    </source>
</evidence>
<feature type="domain" description="Glycosyl hydrolases family 2 sugar binding" evidence="7">
    <location>
        <begin position="21"/>
        <end position="175"/>
    </location>
</feature>
<dbReference type="InterPro" id="IPR017853">
    <property type="entry name" value="GH"/>
</dbReference>
<gene>
    <name evidence="8" type="ORF">C8C76_10342</name>
</gene>
<dbReference type="InterPro" id="IPR051913">
    <property type="entry name" value="GH2_Domain-Containing"/>
</dbReference>
<dbReference type="InterPro" id="IPR036156">
    <property type="entry name" value="Beta-gal/glucu_dom_sf"/>
</dbReference>
<dbReference type="Gene3D" id="3.20.20.80">
    <property type="entry name" value="Glycosidases"/>
    <property type="match status" value="1"/>
</dbReference>
<evidence type="ECO:0000256" key="2">
    <source>
        <dbReference type="ARBA" id="ARBA00022801"/>
    </source>
</evidence>
<dbReference type="InterPro" id="IPR006104">
    <property type="entry name" value="Glyco_hydro_2_N"/>
</dbReference>
<dbReference type="InterPro" id="IPR006102">
    <property type="entry name" value="Ig-like_GH2"/>
</dbReference>
<protein>
    <submittedName>
        <fullName evidence="8">Glycosyl hydrolase family 2</fullName>
    </submittedName>
</protein>
<dbReference type="InterPro" id="IPR008979">
    <property type="entry name" value="Galactose-bd-like_sf"/>
</dbReference>
<sequence>MDRKIPRPEHPKPQFERSDWQNLNGAWNFAFDDQNLGEKDKWHKKEELEEKIIVPFSFETKASGIADRSEHNFIWYQRKFRVEVDSEKKIILNFGAVDYKTKVWINGRFAGSHSGGYDSFAFDISDFVDYREENNLVVKVEDSRSKSQPRGKQTYKNDNFLCWYTRTTGIWQTVWLEYVDQNLYLRDLKITPDIDQSEVELDYFFNAVDFGTGNYKLLTTIEFEGKKITEFEFEITKANYKLKINVEDENNELKLWYPDSPNLYDLKLTLFRDNEVVDQLSSYFGMRKISIEADQILLNNQPFYQKLILDQGYWPDSLVTPPSDQAIKKDVELAKKMGFNGARKHQKIEDDRFYYWADKLGLLVWAEMGSTYEFSEQAVENFSLEWQRVVKELYNHPSIVCWVPFNESWGIEAVKSNKKQQSFTESIYQLTKSIDSERPIISNDGWEHTTSDIITFHDYVESIDKLRQTYLEKIDKLLANKEVFNDQVYIEGGKFIMADNYDYQGQPLLFSEFGGVAFQNKEGWGYGEQVQTKEELFQRIEKLMVLIKEAEYFRGYCYTQLTDVEQEKNGLLDENREFKLELEKIKELNQIVDI</sequence>
<evidence type="ECO:0000259" key="7">
    <source>
        <dbReference type="Pfam" id="PF02837"/>
    </source>
</evidence>
<dbReference type="GO" id="GO:0004553">
    <property type="term" value="F:hydrolase activity, hydrolyzing O-glycosyl compounds"/>
    <property type="evidence" value="ECO:0007669"/>
    <property type="project" value="InterPro"/>
</dbReference>
<evidence type="ECO:0000259" key="5">
    <source>
        <dbReference type="Pfam" id="PF00703"/>
    </source>
</evidence>